<evidence type="ECO:0000256" key="2">
    <source>
        <dbReference type="ARBA" id="ARBA00022723"/>
    </source>
</evidence>
<evidence type="ECO:0000313" key="4">
    <source>
        <dbReference type="EMBL" id="JAS95547.1"/>
    </source>
</evidence>
<reference evidence="4" key="1">
    <citation type="submission" date="2015-11" db="EMBL/GenBank/DDBJ databases">
        <title>De novo transcriptome assembly of four potential Pierce s Disease insect vectors from Arizona vineyards.</title>
        <authorList>
            <person name="Tassone E.E."/>
        </authorList>
    </citation>
    <scope>NUCLEOTIDE SEQUENCE</scope>
</reference>
<proteinExistence type="predicted"/>
<dbReference type="AlphaFoldDB" id="A0A1B6J8N6"/>
<dbReference type="Pfam" id="PF13359">
    <property type="entry name" value="DDE_Tnp_4"/>
    <property type="match status" value="1"/>
</dbReference>
<organism evidence="4">
    <name type="scientific">Homalodisca liturata</name>
    <dbReference type="NCBI Taxonomy" id="320908"/>
    <lineage>
        <taxon>Eukaryota</taxon>
        <taxon>Metazoa</taxon>
        <taxon>Ecdysozoa</taxon>
        <taxon>Arthropoda</taxon>
        <taxon>Hexapoda</taxon>
        <taxon>Insecta</taxon>
        <taxon>Pterygota</taxon>
        <taxon>Neoptera</taxon>
        <taxon>Paraneoptera</taxon>
        <taxon>Hemiptera</taxon>
        <taxon>Auchenorrhyncha</taxon>
        <taxon>Membracoidea</taxon>
        <taxon>Cicadellidae</taxon>
        <taxon>Cicadellinae</taxon>
        <taxon>Proconiini</taxon>
        <taxon>Homalodisca</taxon>
    </lineage>
</organism>
<keyword evidence="2" id="KW-0479">Metal-binding</keyword>
<name>A0A1B6J8N6_9HEMI</name>
<evidence type="ECO:0000259" key="3">
    <source>
        <dbReference type="Pfam" id="PF13359"/>
    </source>
</evidence>
<dbReference type="GO" id="GO:0046872">
    <property type="term" value="F:metal ion binding"/>
    <property type="evidence" value="ECO:0007669"/>
    <property type="project" value="UniProtKB-KW"/>
</dbReference>
<protein>
    <recommendedName>
        <fullName evidence="3">DDE Tnp4 domain-containing protein</fullName>
    </recommendedName>
</protein>
<dbReference type="InterPro" id="IPR027806">
    <property type="entry name" value="HARBI1_dom"/>
</dbReference>
<feature type="domain" description="DDE Tnp4" evidence="3">
    <location>
        <begin position="29"/>
        <end position="131"/>
    </location>
</feature>
<gene>
    <name evidence="4" type="ORF">g.56028</name>
</gene>
<sequence length="131" mass="14449">LIQKKSGKKVSKAFKIDGTFLGVMDQLTGKHIEIRAPDHSGTAYFGYKKTFSTVLFALMDHDYHFLYVDVGSNGTVSDSTVFQSSTLFNALNNGLLPEGGVIVGDDAFPLREYLMKPFGGPNLTFDEKVYN</sequence>
<comment type="cofactor">
    <cofactor evidence="1">
        <name>a divalent metal cation</name>
        <dbReference type="ChEBI" id="CHEBI:60240"/>
    </cofactor>
</comment>
<feature type="non-terminal residue" evidence="4">
    <location>
        <position position="1"/>
    </location>
</feature>
<evidence type="ECO:0000256" key="1">
    <source>
        <dbReference type="ARBA" id="ARBA00001968"/>
    </source>
</evidence>
<dbReference type="EMBL" id="GECU01012159">
    <property type="protein sequence ID" value="JAS95547.1"/>
    <property type="molecule type" value="Transcribed_RNA"/>
</dbReference>
<accession>A0A1B6J8N6</accession>